<evidence type="ECO:0000313" key="1">
    <source>
        <dbReference type="EMBL" id="MEJ5975058.1"/>
    </source>
</evidence>
<comment type="caution">
    <text evidence="1">The sequence shown here is derived from an EMBL/GenBank/DDBJ whole genome shotgun (WGS) entry which is preliminary data.</text>
</comment>
<sequence length="49" mass="5872">MPDFNAPRRFRRIDAEERRNLHTGMRKLYDPVRDDEFADLLRAIARGGR</sequence>
<protein>
    <recommendedName>
        <fullName evidence="3">Anti-sigma factor NepR domain-containing protein</fullName>
    </recommendedName>
</protein>
<dbReference type="RefSeq" id="WP_339585033.1">
    <property type="nucleotide sequence ID" value="NZ_JBBHJZ010000001.1"/>
</dbReference>
<accession>A0ABU8RPS8</accession>
<keyword evidence="2" id="KW-1185">Reference proteome</keyword>
<reference evidence="1 2" key="1">
    <citation type="submission" date="2024-03" db="EMBL/GenBank/DDBJ databases">
        <authorList>
            <person name="Jo J.-H."/>
        </authorList>
    </citation>
    <scope>NUCLEOTIDE SEQUENCE [LARGE SCALE GENOMIC DNA]</scope>
    <source>
        <strain evidence="1 2">PS1R-30</strain>
    </source>
</reference>
<evidence type="ECO:0000313" key="2">
    <source>
        <dbReference type="Proteomes" id="UP001361239"/>
    </source>
</evidence>
<organism evidence="1 2">
    <name type="scientific">Novosphingobium anseongense</name>
    <dbReference type="NCBI Taxonomy" id="3133436"/>
    <lineage>
        <taxon>Bacteria</taxon>
        <taxon>Pseudomonadati</taxon>
        <taxon>Pseudomonadota</taxon>
        <taxon>Alphaproteobacteria</taxon>
        <taxon>Sphingomonadales</taxon>
        <taxon>Sphingomonadaceae</taxon>
        <taxon>Novosphingobium</taxon>
    </lineage>
</organism>
<proteinExistence type="predicted"/>
<dbReference type="Proteomes" id="UP001361239">
    <property type="component" value="Unassembled WGS sequence"/>
</dbReference>
<dbReference type="EMBL" id="JBBHJZ010000001">
    <property type="protein sequence ID" value="MEJ5975058.1"/>
    <property type="molecule type" value="Genomic_DNA"/>
</dbReference>
<gene>
    <name evidence="1" type="ORF">WG901_00295</name>
</gene>
<name>A0ABU8RPS8_9SPHN</name>
<evidence type="ECO:0008006" key="3">
    <source>
        <dbReference type="Google" id="ProtNLM"/>
    </source>
</evidence>